<dbReference type="Proteomes" id="UP001213907">
    <property type="component" value="Chromosome"/>
</dbReference>
<reference evidence="1 2" key="1">
    <citation type="submission" date="2022-11" db="EMBL/GenBank/DDBJ databases">
        <authorList>
            <person name="Siebert D."/>
            <person name="Busche T."/>
            <person name="Saydam E."/>
            <person name="Kalinowski J."/>
            <person name="Ruckert C."/>
            <person name="Blombach B."/>
        </authorList>
    </citation>
    <scope>NUCLEOTIDE SEQUENCE [LARGE SCALE GENOMIC DNA]</scope>
    <source>
        <strain evidence="1 2">DSM 1083</strain>
    </source>
</reference>
<sequence length="86" mass="9802">MPFQARLLMPMGRYRGTAIRSTYFDGRCSTPSLEEYSPSVKILVAGICPRALTQLYRVFMVGFLHCVLLIAVRYEKEKDIGTIQPE</sequence>
<accession>A0ABY8BN07</accession>
<proteinExistence type="predicted"/>
<organism evidence="1 2">
    <name type="scientific">Afipia carboxydohydrogena</name>
    <name type="common">Pseudomonas carboxydohydrogena</name>
    <dbReference type="NCBI Taxonomy" id="290"/>
    <lineage>
        <taxon>Bacteria</taxon>
        <taxon>Pseudomonadati</taxon>
        <taxon>Pseudomonadota</taxon>
        <taxon>Alphaproteobacteria</taxon>
        <taxon>Hyphomicrobiales</taxon>
        <taxon>Nitrobacteraceae</taxon>
        <taxon>Afipia</taxon>
    </lineage>
</organism>
<evidence type="ECO:0000313" key="1">
    <source>
        <dbReference type="EMBL" id="WEF50776.1"/>
    </source>
</evidence>
<keyword evidence="2" id="KW-1185">Reference proteome</keyword>
<dbReference type="RefSeq" id="WP_275246404.1">
    <property type="nucleotide sequence ID" value="NZ_BAABDX010000001.1"/>
</dbReference>
<name>A0ABY8BN07_AFICR</name>
<evidence type="ECO:0000313" key="2">
    <source>
        <dbReference type="Proteomes" id="UP001213907"/>
    </source>
</evidence>
<gene>
    <name evidence="1" type="ORF">AFIC_002325</name>
</gene>
<dbReference type="EMBL" id="CP113162">
    <property type="protein sequence ID" value="WEF50776.1"/>
    <property type="molecule type" value="Genomic_DNA"/>
</dbReference>
<protein>
    <submittedName>
        <fullName evidence="1">Uncharacterized protein</fullName>
    </submittedName>
</protein>